<name>A0A5B9VYX7_9BACT</name>
<keyword evidence="2" id="KW-1185">Reference proteome</keyword>
<sequence length="170" mass="18309">MKKGAKSGDHQGAVDVSGRVGACRLAGTHATIPERQNVMTIVQRMRSQLKDAMKARDSVRTGFLRYWIAQLTLGTAEEVSDDEAIKKMRGILKEAKGGPTTFSDAELGLLREWVPSSLTADQIAEALANVREQIKAAPKDGMAMGIAMKALAGKPVESDEVKAVIASFRQ</sequence>
<dbReference type="EMBL" id="CP042997">
    <property type="protein sequence ID" value="QEH33553.1"/>
    <property type="molecule type" value="Genomic_DNA"/>
</dbReference>
<dbReference type="InterPro" id="IPR019004">
    <property type="entry name" value="YqeY/Aim41"/>
</dbReference>
<reference evidence="1 2" key="1">
    <citation type="submission" date="2019-08" db="EMBL/GenBank/DDBJ databases">
        <title>Deep-cultivation of Planctomycetes and their phenomic and genomic characterization uncovers novel biology.</title>
        <authorList>
            <person name="Wiegand S."/>
            <person name="Jogler M."/>
            <person name="Boedeker C."/>
            <person name="Pinto D."/>
            <person name="Vollmers J."/>
            <person name="Rivas-Marin E."/>
            <person name="Kohn T."/>
            <person name="Peeters S.H."/>
            <person name="Heuer A."/>
            <person name="Rast P."/>
            <person name="Oberbeckmann S."/>
            <person name="Bunk B."/>
            <person name="Jeske O."/>
            <person name="Meyerdierks A."/>
            <person name="Storesund J.E."/>
            <person name="Kallscheuer N."/>
            <person name="Luecker S."/>
            <person name="Lage O.M."/>
            <person name="Pohl T."/>
            <person name="Merkel B.J."/>
            <person name="Hornburger P."/>
            <person name="Mueller R.-W."/>
            <person name="Bruemmer F."/>
            <person name="Labrenz M."/>
            <person name="Spormann A.M."/>
            <person name="Op den Camp H."/>
            <person name="Overmann J."/>
            <person name="Amann R."/>
            <person name="Jetten M.S.M."/>
            <person name="Mascher T."/>
            <person name="Medema M.H."/>
            <person name="Devos D.P."/>
            <person name="Kaster A.-K."/>
            <person name="Ovreas L."/>
            <person name="Rohde M."/>
            <person name="Galperin M.Y."/>
            <person name="Jogler C."/>
        </authorList>
    </citation>
    <scope>NUCLEOTIDE SEQUENCE [LARGE SCALE GENOMIC DNA]</scope>
    <source>
        <strain evidence="1 2">OJF2</strain>
    </source>
</reference>
<gene>
    <name evidence="1" type="ORF">OJF2_20550</name>
</gene>
<dbReference type="InterPro" id="IPR003789">
    <property type="entry name" value="Asn/Gln_tRNA_amidoTrase-B-like"/>
</dbReference>
<accession>A0A5B9VYX7</accession>
<proteinExistence type="predicted"/>
<dbReference type="Proteomes" id="UP000324233">
    <property type="component" value="Chromosome"/>
</dbReference>
<dbReference type="InterPro" id="IPR042184">
    <property type="entry name" value="YqeY/Aim41_N"/>
</dbReference>
<dbReference type="KEGG" id="agv:OJF2_20550"/>
<organism evidence="1 2">
    <name type="scientific">Aquisphaera giovannonii</name>
    <dbReference type="NCBI Taxonomy" id="406548"/>
    <lineage>
        <taxon>Bacteria</taxon>
        <taxon>Pseudomonadati</taxon>
        <taxon>Planctomycetota</taxon>
        <taxon>Planctomycetia</taxon>
        <taxon>Isosphaerales</taxon>
        <taxon>Isosphaeraceae</taxon>
        <taxon>Aquisphaera</taxon>
    </lineage>
</organism>
<protein>
    <submittedName>
        <fullName evidence="1">Yqey-like protein</fullName>
    </submittedName>
</protein>
<dbReference type="Gene3D" id="1.10.1510.10">
    <property type="entry name" value="Uncharacterised protein YqeY/AIM41 PF09424, N-terminal domain"/>
    <property type="match status" value="1"/>
</dbReference>
<dbReference type="Pfam" id="PF09424">
    <property type="entry name" value="YqeY"/>
    <property type="match status" value="1"/>
</dbReference>
<dbReference type="AlphaFoldDB" id="A0A5B9VYX7"/>
<dbReference type="GO" id="GO:0016884">
    <property type="term" value="F:carbon-nitrogen ligase activity, with glutamine as amido-N-donor"/>
    <property type="evidence" value="ECO:0007669"/>
    <property type="project" value="InterPro"/>
</dbReference>
<evidence type="ECO:0000313" key="1">
    <source>
        <dbReference type="EMBL" id="QEH33553.1"/>
    </source>
</evidence>
<dbReference type="SUPFAM" id="SSF89095">
    <property type="entry name" value="GatB/YqeY motif"/>
    <property type="match status" value="1"/>
</dbReference>
<evidence type="ECO:0000313" key="2">
    <source>
        <dbReference type="Proteomes" id="UP000324233"/>
    </source>
</evidence>